<dbReference type="Gene3D" id="3.40.50.620">
    <property type="entry name" value="HUPs"/>
    <property type="match status" value="1"/>
</dbReference>
<dbReference type="InterPro" id="IPR006015">
    <property type="entry name" value="Universal_stress_UspA"/>
</dbReference>
<dbReference type="Proteomes" id="UP001596432">
    <property type="component" value="Unassembled WGS sequence"/>
</dbReference>
<dbReference type="GeneID" id="78819594"/>
<dbReference type="PANTHER" id="PTHR46268:SF6">
    <property type="entry name" value="UNIVERSAL STRESS PROTEIN UP12"/>
    <property type="match status" value="1"/>
</dbReference>
<sequence length="144" mass="15882">MYDDILLPTDGSKGTTETVDHAISIARDNDATVHVLYVVDSRRYRAAEPDTKDEIVKSLEVEGERAIEDLRVDLEDAGLVVETEMRDGIPHREIVDYVGEAGIDLVTMGTHGRTGRDRVQNLGSVTDRVLEDVHTPVLVVDIGD</sequence>
<name>A0ABD5Y0V2_9EURY</name>
<dbReference type="InterPro" id="IPR014729">
    <property type="entry name" value="Rossmann-like_a/b/a_fold"/>
</dbReference>
<evidence type="ECO:0000256" key="1">
    <source>
        <dbReference type="ARBA" id="ARBA00008791"/>
    </source>
</evidence>
<evidence type="ECO:0000313" key="3">
    <source>
        <dbReference type="EMBL" id="MFC7139340.1"/>
    </source>
</evidence>
<evidence type="ECO:0000313" key="4">
    <source>
        <dbReference type="Proteomes" id="UP001596432"/>
    </source>
</evidence>
<dbReference type="SUPFAM" id="SSF52402">
    <property type="entry name" value="Adenine nucleotide alpha hydrolases-like"/>
    <property type="match status" value="1"/>
</dbReference>
<dbReference type="PRINTS" id="PR01438">
    <property type="entry name" value="UNVRSLSTRESS"/>
</dbReference>
<gene>
    <name evidence="3" type="ORF">ACFQMA_05745</name>
</gene>
<dbReference type="CDD" id="cd00293">
    <property type="entry name" value="USP-like"/>
    <property type="match status" value="1"/>
</dbReference>
<comment type="similarity">
    <text evidence="1">Belongs to the universal stress protein A family.</text>
</comment>
<dbReference type="AlphaFoldDB" id="A0ABD5Y0V2"/>
<organism evidence="3 4">
    <name type="scientific">Halosimplex aquaticum</name>
    <dbReference type="NCBI Taxonomy" id="3026162"/>
    <lineage>
        <taxon>Archaea</taxon>
        <taxon>Methanobacteriati</taxon>
        <taxon>Methanobacteriota</taxon>
        <taxon>Stenosarchaea group</taxon>
        <taxon>Halobacteria</taxon>
        <taxon>Halobacteriales</taxon>
        <taxon>Haloarculaceae</taxon>
        <taxon>Halosimplex</taxon>
    </lineage>
</organism>
<keyword evidence="4" id="KW-1185">Reference proteome</keyword>
<feature type="domain" description="UspA" evidence="2">
    <location>
        <begin position="1"/>
        <end position="140"/>
    </location>
</feature>
<dbReference type="EMBL" id="JBHTAS010000001">
    <property type="protein sequence ID" value="MFC7139340.1"/>
    <property type="molecule type" value="Genomic_DNA"/>
</dbReference>
<dbReference type="Pfam" id="PF00582">
    <property type="entry name" value="Usp"/>
    <property type="match status" value="1"/>
</dbReference>
<reference evidence="3 4" key="1">
    <citation type="journal article" date="2019" name="Int. J. Syst. Evol. Microbiol.">
        <title>The Global Catalogue of Microorganisms (GCM) 10K type strain sequencing project: providing services to taxonomists for standard genome sequencing and annotation.</title>
        <authorList>
            <consortium name="The Broad Institute Genomics Platform"/>
            <consortium name="The Broad Institute Genome Sequencing Center for Infectious Disease"/>
            <person name="Wu L."/>
            <person name="Ma J."/>
        </authorList>
    </citation>
    <scope>NUCLEOTIDE SEQUENCE [LARGE SCALE GENOMIC DNA]</scope>
    <source>
        <strain evidence="3 4">XZYJT29</strain>
    </source>
</reference>
<protein>
    <submittedName>
        <fullName evidence="3">Universal stress protein</fullName>
    </submittedName>
</protein>
<comment type="caution">
    <text evidence="3">The sequence shown here is derived from an EMBL/GenBank/DDBJ whole genome shotgun (WGS) entry which is preliminary data.</text>
</comment>
<proteinExistence type="inferred from homology"/>
<dbReference type="InterPro" id="IPR006016">
    <property type="entry name" value="UspA"/>
</dbReference>
<accession>A0ABD5Y0V2</accession>
<dbReference type="PANTHER" id="PTHR46268">
    <property type="entry name" value="STRESS RESPONSE PROTEIN NHAX"/>
    <property type="match status" value="1"/>
</dbReference>
<dbReference type="RefSeq" id="WP_274324933.1">
    <property type="nucleotide sequence ID" value="NZ_CP118158.1"/>
</dbReference>
<evidence type="ECO:0000259" key="2">
    <source>
        <dbReference type="Pfam" id="PF00582"/>
    </source>
</evidence>